<name>A0AAE3U7S4_9BACT</name>
<dbReference type="InterPro" id="IPR001932">
    <property type="entry name" value="PPM-type_phosphatase-like_dom"/>
</dbReference>
<dbReference type="InterPro" id="IPR036457">
    <property type="entry name" value="PPM-type-like_dom_sf"/>
</dbReference>
<protein>
    <submittedName>
        <fullName evidence="3">PP2C family protein-serine/threonine phosphatase</fullName>
    </submittedName>
</protein>
<dbReference type="PANTHER" id="PTHR43156:SF2">
    <property type="entry name" value="STAGE II SPORULATION PROTEIN E"/>
    <property type="match status" value="1"/>
</dbReference>
<dbReference type="GO" id="GO:0016791">
    <property type="term" value="F:phosphatase activity"/>
    <property type="evidence" value="ECO:0007669"/>
    <property type="project" value="TreeGrafter"/>
</dbReference>
<evidence type="ECO:0000313" key="4">
    <source>
        <dbReference type="Proteomes" id="UP001241110"/>
    </source>
</evidence>
<dbReference type="AlphaFoldDB" id="A0AAE3U7S4"/>
<dbReference type="PANTHER" id="PTHR43156">
    <property type="entry name" value="STAGE II SPORULATION PROTEIN E-RELATED"/>
    <property type="match status" value="1"/>
</dbReference>
<accession>A0AAE3U7S4</accession>
<reference evidence="3" key="1">
    <citation type="submission" date="2023-05" db="EMBL/GenBank/DDBJ databases">
        <authorList>
            <person name="Zhang X."/>
        </authorList>
    </citation>
    <scope>NUCLEOTIDE SEQUENCE</scope>
    <source>
        <strain evidence="3">YF14B1</strain>
    </source>
</reference>
<evidence type="ECO:0000256" key="1">
    <source>
        <dbReference type="ARBA" id="ARBA00022801"/>
    </source>
</evidence>
<keyword evidence="1" id="KW-0378">Hydrolase</keyword>
<dbReference type="RefSeq" id="WP_313982879.1">
    <property type="nucleotide sequence ID" value="NZ_JASJOS010000010.1"/>
</dbReference>
<dbReference type="EMBL" id="JASJOS010000010">
    <property type="protein sequence ID" value="MDJ1483224.1"/>
    <property type="molecule type" value="Genomic_DNA"/>
</dbReference>
<feature type="domain" description="PPM-type phosphatase" evidence="2">
    <location>
        <begin position="191"/>
        <end position="408"/>
    </location>
</feature>
<dbReference type="Gene3D" id="3.60.40.10">
    <property type="entry name" value="PPM-type phosphatase domain"/>
    <property type="match status" value="1"/>
</dbReference>
<organism evidence="3 4">
    <name type="scientific">Xanthocytophaga flava</name>
    <dbReference type="NCBI Taxonomy" id="3048013"/>
    <lineage>
        <taxon>Bacteria</taxon>
        <taxon>Pseudomonadati</taxon>
        <taxon>Bacteroidota</taxon>
        <taxon>Cytophagia</taxon>
        <taxon>Cytophagales</taxon>
        <taxon>Rhodocytophagaceae</taxon>
        <taxon>Xanthocytophaga</taxon>
    </lineage>
</organism>
<dbReference type="Proteomes" id="UP001241110">
    <property type="component" value="Unassembled WGS sequence"/>
</dbReference>
<gene>
    <name evidence="3" type="ORF">QNI16_22190</name>
</gene>
<dbReference type="SMART" id="SM00331">
    <property type="entry name" value="PP2C_SIG"/>
    <property type="match status" value="1"/>
</dbReference>
<sequence>MITSLAESPEYQLHVKQMELNSLLEVTQAINNNLPEEALYKIYHFILRGNLHINKLLLCIYQDRWEKKAVFGTTSSFDHVHEDLISLDLKEVTSTENEQVPVIFQEFDEIIPVYHRDALLAYVFLSQNQIAYREGIATDTKFIQTLTNLIVVAIENKKLAAKQMEQEALNRELQIAKRVQERLFPKKLPDNPYITVKADYFPHQSVSGDYYDFIALPDEKYFVCIADVSGKGIPAALLMSNFQASLRILIRQTTDLLRIVSELNHTLYEILGGERFITGFFALYDHRAHTLTYINAGHHPPLLINESGDNRWLKTGTTVIGIFDSLPFINYEVVENVSHFLLFGYTDGVVEACNNTEEEYGDERMEEVIKEFSQEKPSYLHQKLIESIHDFCGNTPFRDDVTLLTLKVSSPDK</sequence>
<comment type="caution">
    <text evidence="3">The sequence shown here is derived from an EMBL/GenBank/DDBJ whole genome shotgun (WGS) entry which is preliminary data.</text>
</comment>
<evidence type="ECO:0000313" key="3">
    <source>
        <dbReference type="EMBL" id="MDJ1483224.1"/>
    </source>
</evidence>
<dbReference type="InterPro" id="IPR052016">
    <property type="entry name" value="Bact_Sigma-Reg"/>
</dbReference>
<evidence type="ECO:0000259" key="2">
    <source>
        <dbReference type="SMART" id="SM00331"/>
    </source>
</evidence>
<proteinExistence type="predicted"/>
<dbReference type="Pfam" id="PF07228">
    <property type="entry name" value="SpoIIE"/>
    <property type="match status" value="1"/>
</dbReference>